<evidence type="ECO:0000313" key="2">
    <source>
        <dbReference type="Proteomes" id="UP000824881"/>
    </source>
</evidence>
<name>A0ACB7J5A0_PLECO</name>
<comment type="caution">
    <text evidence="1">The sequence shown here is derived from an EMBL/GenBank/DDBJ whole genome shotgun (WGS) entry which is preliminary data.</text>
</comment>
<dbReference type="EMBL" id="WQMT02000002">
    <property type="protein sequence ID" value="KAG9225281.1"/>
    <property type="molecule type" value="Genomic_DNA"/>
</dbReference>
<accession>A0ACB7J5A0</accession>
<proteinExistence type="predicted"/>
<keyword evidence="2" id="KW-1185">Reference proteome</keyword>
<sequence>MGPMSARSGPFLFSAILRIRIRTIACLTLLALSGFSPCPVPSGSSLLIRIRIRSGYHGSFNISGIPTDSRVAGLIWTSPANPAASSHAYPRPASTPRIPSLASNQQTKCPSPFQVLSISGDSVDRIKYRAGEFVIPSLPPSLPPHPHALSTTVSCAVDNPWWCFFVATASSSSSPVSLSPRRYALGVSATPLVASSRSTDSTCTANSHLSPPPARPLEFAATLMLSATSQVHPVVLGPRNATWEYVERQLSRNMGHPFLTGCL</sequence>
<reference evidence="1 2" key="1">
    <citation type="journal article" date="2021" name="Appl. Environ. Microbiol.">
        <title>Genetic linkage and physical mapping for an oyster mushroom Pleurotus cornucopiae and QTL analysis for the trait cap color.</title>
        <authorList>
            <person name="Zhang Y."/>
            <person name="Gao W."/>
            <person name="Sonnenberg A."/>
            <person name="Chen Q."/>
            <person name="Zhang J."/>
            <person name="Huang C."/>
        </authorList>
    </citation>
    <scope>NUCLEOTIDE SEQUENCE [LARGE SCALE GENOMIC DNA]</scope>
    <source>
        <strain evidence="1">CCMSSC00406</strain>
    </source>
</reference>
<dbReference type="Proteomes" id="UP000824881">
    <property type="component" value="Unassembled WGS sequence"/>
</dbReference>
<evidence type="ECO:0000313" key="1">
    <source>
        <dbReference type="EMBL" id="KAG9225281.1"/>
    </source>
</evidence>
<protein>
    <submittedName>
        <fullName evidence="1">Uncharacterized protein</fullName>
    </submittedName>
</protein>
<organism evidence="1 2">
    <name type="scientific">Pleurotus cornucopiae</name>
    <name type="common">Cornucopia mushroom</name>
    <dbReference type="NCBI Taxonomy" id="5321"/>
    <lineage>
        <taxon>Eukaryota</taxon>
        <taxon>Fungi</taxon>
        <taxon>Dikarya</taxon>
        <taxon>Basidiomycota</taxon>
        <taxon>Agaricomycotina</taxon>
        <taxon>Agaricomycetes</taxon>
        <taxon>Agaricomycetidae</taxon>
        <taxon>Agaricales</taxon>
        <taxon>Pleurotineae</taxon>
        <taxon>Pleurotaceae</taxon>
        <taxon>Pleurotus</taxon>
    </lineage>
</organism>
<gene>
    <name evidence="1" type="ORF">CCMSSC00406_0009959</name>
</gene>